<feature type="region of interest" description="Disordered" evidence="1">
    <location>
        <begin position="1"/>
        <end position="214"/>
    </location>
</feature>
<organism evidence="2 3">
    <name type="scientific">Vicia faba</name>
    <name type="common">Broad bean</name>
    <name type="synonym">Faba vulgaris</name>
    <dbReference type="NCBI Taxonomy" id="3906"/>
    <lineage>
        <taxon>Eukaryota</taxon>
        <taxon>Viridiplantae</taxon>
        <taxon>Streptophyta</taxon>
        <taxon>Embryophyta</taxon>
        <taxon>Tracheophyta</taxon>
        <taxon>Spermatophyta</taxon>
        <taxon>Magnoliopsida</taxon>
        <taxon>eudicotyledons</taxon>
        <taxon>Gunneridae</taxon>
        <taxon>Pentapetalae</taxon>
        <taxon>rosids</taxon>
        <taxon>fabids</taxon>
        <taxon>Fabales</taxon>
        <taxon>Fabaceae</taxon>
        <taxon>Papilionoideae</taxon>
        <taxon>50 kb inversion clade</taxon>
        <taxon>NPAAA clade</taxon>
        <taxon>Hologalegina</taxon>
        <taxon>IRL clade</taxon>
        <taxon>Fabeae</taxon>
        <taxon>Vicia</taxon>
    </lineage>
</organism>
<feature type="compositionally biased region" description="Basic and acidic residues" evidence="1">
    <location>
        <begin position="55"/>
        <end position="76"/>
    </location>
</feature>
<protein>
    <recommendedName>
        <fullName evidence="4">RNA polymerase-associated protein LEO1</fullName>
    </recommendedName>
</protein>
<evidence type="ECO:0008006" key="4">
    <source>
        <dbReference type="Google" id="ProtNLM"/>
    </source>
</evidence>
<feature type="compositionally biased region" description="Acidic residues" evidence="1">
    <location>
        <begin position="513"/>
        <end position="529"/>
    </location>
</feature>
<feature type="compositionally biased region" description="Acidic residues" evidence="1">
    <location>
        <begin position="423"/>
        <end position="433"/>
    </location>
</feature>
<dbReference type="PANTHER" id="PTHR23146:SF0">
    <property type="entry name" value="RNA POLYMERASE-ASSOCIATED PROTEIN LEO1"/>
    <property type="match status" value="1"/>
</dbReference>
<feature type="compositionally biased region" description="Basic and acidic residues" evidence="1">
    <location>
        <begin position="116"/>
        <end position="136"/>
    </location>
</feature>
<feature type="compositionally biased region" description="Acidic residues" evidence="1">
    <location>
        <begin position="137"/>
        <end position="146"/>
    </location>
</feature>
<feature type="region of interest" description="Disordered" evidence="1">
    <location>
        <begin position="458"/>
        <end position="554"/>
    </location>
</feature>
<dbReference type="Pfam" id="PF04004">
    <property type="entry name" value="Leo1"/>
    <property type="match status" value="1"/>
</dbReference>
<dbReference type="GO" id="GO:0016593">
    <property type="term" value="C:Cdc73/Paf1 complex"/>
    <property type="evidence" value="ECO:0007669"/>
    <property type="project" value="InterPro"/>
</dbReference>
<dbReference type="EMBL" id="OX451737">
    <property type="protein sequence ID" value="CAI8596248.1"/>
    <property type="molecule type" value="Genomic_DNA"/>
</dbReference>
<sequence>MGGEEKRHQMMQNLFGDESGEEEELESEHESNPQLNSDEGEGEVGQEGEGEVEGQGEREEESGARDSDSDAKDDYSQRVVTSRLRDVVESGSEENHFNENDGEEEVDAARSLSGSPRDDNDQTRDLHSAPEIRDVFGDFDDEEEDMGYAAQQDIGQDSNRYPADEEGSYGKSLRPEDILADEDRQYESEEENIETKTKDKPLGPPLELEIPLRKPPALPDKMNLIKVSNIMGIDPKPFDPKTYEEEDTFVTDELGNKKRIRLENNIVRWREVKNSDGSTSVESNARFVRWSDGSLQLLIGNEVLDISEQDAQHDQSHLFLRHGKGILQSQGRLLKKMKFMPSSLSSNSHRLLTAIVDSRQRKVYKVKNCVTDIDPEREKEEKEKAESQTIRASVLLGRKRDKVNKKYAPTDRRRQLSPGFLEDALDEDDEADYYDPRRKQRHFEDELEAEVRAEKRIMNAKKSQGPKNIPRKSSFPPAKSSRNPVGYRDEREESEYETDEDEEEIPPSRTRDDDTEPEYEDSEEDDEETAQTAAAASDEEEEEEPKHKGRDLKATTNEIPFLQLEFGRSDAFCCCTS</sequence>
<proteinExistence type="predicted"/>
<dbReference type="GO" id="GO:0032968">
    <property type="term" value="P:positive regulation of transcription elongation by RNA polymerase II"/>
    <property type="evidence" value="ECO:0007669"/>
    <property type="project" value="TreeGrafter"/>
</dbReference>
<evidence type="ECO:0000256" key="1">
    <source>
        <dbReference type="SAM" id="MobiDB-lite"/>
    </source>
</evidence>
<feature type="compositionally biased region" description="Acidic residues" evidence="1">
    <location>
        <begin position="18"/>
        <end position="27"/>
    </location>
</feature>
<feature type="compositionally biased region" description="Basic and acidic residues" evidence="1">
    <location>
        <begin position="173"/>
        <end position="201"/>
    </location>
</feature>
<feature type="compositionally biased region" description="Acidic residues" evidence="1">
    <location>
        <begin position="38"/>
        <end position="54"/>
    </location>
</feature>
<evidence type="ECO:0000313" key="2">
    <source>
        <dbReference type="EMBL" id="CAI8596248.1"/>
    </source>
</evidence>
<gene>
    <name evidence="2" type="ORF">VFH_II025680</name>
</gene>
<keyword evidence="3" id="KW-1185">Reference proteome</keyword>
<name>A0AAV0ZGL8_VICFA</name>
<dbReference type="GO" id="GO:0006368">
    <property type="term" value="P:transcription elongation by RNA polymerase II"/>
    <property type="evidence" value="ECO:0007669"/>
    <property type="project" value="InterPro"/>
</dbReference>
<dbReference type="Proteomes" id="UP001157006">
    <property type="component" value="Chromosome 2"/>
</dbReference>
<evidence type="ECO:0000313" key="3">
    <source>
        <dbReference type="Proteomes" id="UP001157006"/>
    </source>
</evidence>
<feature type="compositionally biased region" description="Acidic residues" evidence="1">
    <location>
        <begin position="492"/>
        <end position="505"/>
    </location>
</feature>
<dbReference type="PANTHER" id="PTHR23146">
    <property type="entry name" value="LEO1 PROTEIN"/>
    <property type="match status" value="1"/>
</dbReference>
<accession>A0AAV0ZGL8</accession>
<dbReference type="InterPro" id="IPR007149">
    <property type="entry name" value="Leo1"/>
</dbReference>
<dbReference type="AlphaFoldDB" id="A0AAV0ZGL8"/>
<dbReference type="GO" id="GO:1990269">
    <property type="term" value="F:RNA polymerase II C-terminal domain phosphoserine binding"/>
    <property type="evidence" value="ECO:0007669"/>
    <property type="project" value="TreeGrafter"/>
</dbReference>
<feature type="compositionally biased region" description="Basic and acidic residues" evidence="1">
    <location>
        <begin position="83"/>
        <end position="99"/>
    </location>
</feature>
<reference evidence="2 3" key="1">
    <citation type="submission" date="2023-01" db="EMBL/GenBank/DDBJ databases">
        <authorList>
            <person name="Kreplak J."/>
        </authorList>
    </citation>
    <scope>NUCLEOTIDE SEQUENCE [LARGE SCALE GENOMIC DNA]</scope>
</reference>
<feature type="region of interest" description="Disordered" evidence="1">
    <location>
        <begin position="401"/>
        <end position="441"/>
    </location>
</feature>